<dbReference type="Gene3D" id="3.40.190.10">
    <property type="entry name" value="Periplasmic binding protein-like II"/>
    <property type="match status" value="1"/>
</dbReference>
<accession>A0A853FYT5</accession>
<keyword evidence="4" id="KW-1185">Reference proteome</keyword>
<protein>
    <submittedName>
        <fullName evidence="3">Tripartite tricarboxylate transporter substrate binding protein</fullName>
    </submittedName>
</protein>
<dbReference type="EMBL" id="JACCEM010000005">
    <property type="protein sequence ID" value="NYT49783.1"/>
    <property type="molecule type" value="Genomic_DNA"/>
</dbReference>
<dbReference type="RefSeq" id="WP_180155089.1">
    <property type="nucleotide sequence ID" value="NZ_JACCEM010000005.1"/>
</dbReference>
<sequence>MSFKSKFSVFASAVLMGLAGTGAAAAAAPYPDKPVTMLVPFPPGNTSDIMTRVVAHELERAIGQPIVVENRPGAGGGIGLAAVARAAADGYTLLVGTSGAFITAPIFQDKPLPAESFAPITLMAHTAHVLLAHPSVEADTLKELIAEAKKDPKKFTFASLGNGSISHLAMEMLLRKSGAQMLQIPYKGTGQATNDILGGRVSLMMESIKTSSIAHVDSGKLKALAVTGKNRSVLLPDVPTVAQAADLPDYESGSWIALFAPAGTPKTIVDKLNKEVIKIMETPEVKKKLLELGIEAEGSTPKELAELIQSQTDKWQKFIKEENLAAQ</sequence>
<dbReference type="CDD" id="cd13578">
    <property type="entry name" value="PBP2_Bug27"/>
    <property type="match status" value="1"/>
</dbReference>
<comment type="caution">
    <text evidence="3">The sequence shown here is derived from an EMBL/GenBank/DDBJ whole genome shotgun (WGS) entry which is preliminary data.</text>
</comment>
<keyword evidence="2" id="KW-0732">Signal</keyword>
<dbReference type="Pfam" id="PF03401">
    <property type="entry name" value="TctC"/>
    <property type="match status" value="1"/>
</dbReference>
<name>A0A853FYT5_9BURK</name>
<feature type="signal peptide" evidence="2">
    <location>
        <begin position="1"/>
        <end position="26"/>
    </location>
</feature>
<gene>
    <name evidence="3" type="ORF">H0A72_10740</name>
</gene>
<evidence type="ECO:0000313" key="3">
    <source>
        <dbReference type="EMBL" id="NYT49783.1"/>
    </source>
</evidence>
<dbReference type="SUPFAM" id="SSF53850">
    <property type="entry name" value="Periplasmic binding protein-like II"/>
    <property type="match status" value="1"/>
</dbReference>
<dbReference type="PIRSF" id="PIRSF017082">
    <property type="entry name" value="YflP"/>
    <property type="match status" value="1"/>
</dbReference>
<evidence type="ECO:0000313" key="4">
    <source>
        <dbReference type="Proteomes" id="UP000559809"/>
    </source>
</evidence>
<evidence type="ECO:0000256" key="2">
    <source>
        <dbReference type="SAM" id="SignalP"/>
    </source>
</evidence>
<dbReference type="PANTHER" id="PTHR42928:SF5">
    <property type="entry name" value="BLR1237 PROTEIN"/>
    <property type="match status" value="1"/>
</dbReference>
<dbReference type="AlphaFoldDB" id="A0A853FYT5"/>
<organism evidence="3 4">
    <name type="scientific">Parapusillimonas granuli</name>
    <dbReference type="NCBI Taxonomy" id="380911"/>
    <lineage>
        <taxon>Bacteria</taxon>
        <taxon>Pseudomonadati</taxon>
        <taxon>Pseudomonadota</taxon>
        <taxon>Betaproteobacteria</taxon>
        <taxon>Burkholderiales</taxon>
        <taxon>Alcaligenaceae</taxon>
        <taxon>Parapusillimonas</taxon>
    </lineage>
</organism>
<dbReference type="Gene3D" id="3.40.190.150">
    <property type="entry name" value="Bordetella uptake gene, domain 1"/>
    <property type="match status" value="1"/>
</dbReference>
<evidence type="ECO:0000256" key="1">
    <source>
        <dbReference type="ARBA" id="ARBA00006987"/>
    </source>
</evidence>
<dbReference type="Proteomes" id="UP000559809">
    <property type="component" value="Unassembled WGS sequence"/>
</dbReference>
<proteinExistence type="inferred from homology"/>
<dbReference type="InterPro" id="IPR042100">
    <property type="entry name" value="Bug_dom1"/>
</dbReference>
<reference evidence="3 4" key="1">
    <citation type="submission" date="2020-07" db="EMBL/GenBank/DDBJ databases">
        <title>Taxonomic revisions and descriptions of new bacterial species based on genomic comparisons in the high-G+C-content subgroup of the family Alcaligenaceae.</title>
        <authorList>
            <person name="Szabo A."/>
            <person name="Felfoldi T."/>
        </authorList>
    </citation>
    <scope>NUCLEOTIDE SEQUENCE [LARGE SCALE GENOMIC DNA]</scope>
    <source>
        <strain evidence="3 4">LMG 24012</strain>
    </source>
</reference>
<dbReference type="InterPro" id="IPR005064">
    <property type="entry name" value="BUG"/>
</dbReference>
<comment type="similarity">
    <text evidence="1">Belongs to the UPF0065 (bug) family.</text>
</comment>
<feature type="chain" id="PRO_5032617600" evidence="2">
    <location>
        <begin position="27"/>
        <end position="327"/>
    </location>
</feature>
<dbReference type="PANTHER" id="PTHR42928">
    <property type="entry name" value="TRICARBOXYLATE-BINDING PROTEIN"/>
    <property type="match status" value="1"/>
</dbReference>